<evidence type="ECO:0000313" key="8">
    <source>
        <dbReference type="EMBL" id="KAL3805139.1"/>
    </source>
</evidence>
<evidence type="ECO:0000259" key="7">
    <source>
        <dbReference type="Pfam" id="PF00155"/>
    </source>
</evidence>
<dbReference type="EMBL" id="JABMIG020000004">
    <property type="protein sequence ID" value="KAL3805139.1"/>
    <property type="molecule type" value="Genomic_DNA"/>
</dbReference>
<evidence type="ECO:0000256" key="6">
    <source>
        <dbReference type="SAM" id="MobiDB-lite"/>
    </source>
</evidence>
<dbReference type="GO" id="GO:0008483">
    <property type="term" value="F:transaminase activity"/>
    <property type="evidence" value="ECO:0007669"/>
    <property type="project" value="UniProtKB-KW"/>
</dbReference>
<comment type="similarity">
    <text evidence="2">Belongs to the class-I pyridoxal-phosphate-dependent aminotransferase family.</text>
</comment>
<evidence type="ECO:0000256" key="5">
    <source>
        <dbReference type="ARBA" id="ARBA00022898"/>
    </source>
</evidence>
<dbReference type="SUPFAM" id="SSF53383">
    <property type="entry name" value="PLP-dependent transferases"/>
    <property type="match status" value="1"/>
</dbReference>
<dbReference type="Pfam" id="PF00155">
    <property type="entry name" value="Aminotran_1_2"/>
    <property type="match status" value="1"/>
</dbReference>
<comment type="caution">
    <text evidence="8">The sequence shown here is derived from an EMBL/GenBank/DDBJ whole genome shotgun (WGS) entry which is preliminary data.</text>
</comment>
<accession>A0ABD3QYQ7</accession>
<keyword evidence="9" id="KW-1185">Reference proteome</keyword>
<keyword evidence="4" id="KW-0808">Transferase</keyword>
<name>A0ABD3QYQ7_9STRA</name>
<sequence>MSSRPHPIQRHNTAHDLFLEFHKHRPQSLRKIKEEDESEGHPLANEVPLDFEMFQHVMKTGVIYATSRARVRGFDPEDPEWANMGQGAPETGPLPGAPPRDFHMSIEDALLEYAPVTLCQFDNNVISHSLPSCDTYVMAKGLKELRVKVAEYYNHLYRQGKDSKYTYENVCIVPGGRAGLTRCMAALGSTQVGYFTPDYTAYQQALGLFVRITPSPLLHKNADEALMPSDDFKFQATGRGLGAMLWSNPANPTGMSLEGTELDAYVKIARDLNLALIADEFYSHYYYDGDAVDPVNGGADDDSNWPKTVSSAAYVQDVDIDPVLIVNGLTKNWRCPGFRICWIVAPKPIIEMLGSAGSFLDGGANAPLQKLSLPLMELDFIRRDAWALQREFKKKRDYLLTELARIGIAVKWKPTATFYIWADISSLPCPLNDCLVFLEECVKYKVICVPGVFFDINPRNIRNVRNNKCINFVRFSYGPPMSNLETGVQQIEKMIQYWKNNPESVAMYQKESFGE</sequence>
<keyword evidence="3" id="KW-0032">Aminotransferase</keyword>
<proteinExistence type="inferred from homology"/>
<dbReference type="InterPro" id="IPR015424">
    <property type="entry name" value="PyrdxlP-dep_Trfase"/>
</dbReference>
<dbReference type="Proteomes" id="UP001516023">
    <property type="component" value="Unassembled WGS sequence"/>
</dbReference>
<dbReference type="InterPro" id="IPR004839">
    <property type="entry name" value="Aminotransferase_I/II_large"/>
</dbReference>
<evidence type="ECO:0000256" key="1">
    <source>
        <dbReference type="ARBA" id="ARBA00001933"/>
    </source>
</evidence>
<feature type="domain" description="Aminotransferase class I/classII large" evidence="7">
    <location>
        <begin position="132"/>
        <end position="462"/>
    </location>
</feature>
<comment type="cofactor">
    <cofactor evidence="1">
        <name>pyridoxal 5'-phosphate</name>
        <dbReference type="ChEBI" id="CHEBI:597326"/>
    </cofactor>
</comment>
<dbReference type="InterPro" id="IPR015421">
    <property type="entry name" value="PyrdxlP-dep_Trfase_major"/>
</dbReference>
<evidence type="ECO:0000313" key="9">
    <source>
        <dbReference type="Proteomes" id="UP001516023"/>
    </source>
</evidence>
<feature type="region of interest" description="Disordered" evidence="6">
    <location>
        <begin position="76"/>
        <end position="98"/>
    </location>
</feature>
<dbReference type="InterPro" id="IPR050596">
    <property type="entry name" value="AspAT/PAT-like"/>
</dbReference>
<evidence type="ECO:0000256" key="4">
    <source>
        <dbReference type="ARBA" id="ARBA00022679"/>
    </source>
</evidence>
<gene>
    <name evidence="8" type="ORF">HJC23_003367</name>
</gene>
<protein>
    <recommendedName>
        <fullName evidence="7">Aminotransferase class I/classII large domain-containing protein</fullName>
    </recommendedName>
</protein>
<evidence type="ECO:0000256" key="2">
    <source>
        <dbReference type="ARBA" id="ARBA00007441"/>
    </source>
</evidence>
<dbReference type="PANTHER" id="PTHR46383:SF1">
    <property type="entry name" value="ASPARTATE AMINOTRANSFERASE"/>
    <property type="match status" value="1"/>
</dbReference>
<reference evidence="8 9" key="1">
    <citation type="journal article" date="2020" name="G3 (Bethesda)">
        <title>Improved Reference Genome for Cyclotella cryptica CCMP332, a Model for Cell Wall Morphogenesis, Salinity Adaptation, and Lipid Production in Diatoms (Bacillariophyta).</title>
        <authorList>
            <person name="Roberts W.R."/>
            <person name="Downey K.M."/>
            <person name="Ruck E.C."/>
            <person name="Traller J.C."/>
            <person name="Alverson A.J."/>
        </authorList>
    </citation>
    <scope>NUCLEOTIDE SEQUENCE [LARGE SCALE GENOMIC DNA]</scope>
    <source>
        <strain evidence="8 9">CCMP332</strain>
    </source>
</reference>
<dbReference type="PANTHER" id="PTHR46383">
    <property type="entry name" value="ASPARTATE AMINOTRANSFERASE"/>
    <property type="match status" value="1"/>
</dbReference>
<dbReference type="Gene3D" id="3.40.640.10">
    <property type="entry name" value="Type I PLP-dependent aspartate aminotransferase-like (Major domain)"/>
    <property type="match status" value="1"/>
</dbReference>
<dbReference type="CDD" id="cd00609">
    <property type="entry name" value="AAT_like"/>
    <property type="match status" value="1"/>
</dbReference>
<dbReference type="AlphaFoldDB" id="A0ABD3QYQ7"/>
<evidence type="ECO:0000256" key="3">
    <source>
        <dbReference type="ARBA" id="ARBA00022576"/>
    </source>
</evidence>
<keyword evidence="5" id="KW-0663">Pyridoxal phosphate</keyword>
<organism evidence="8 9">
    <name type="scientific">Cyclotella cryptica</name>
    <dbReference type="NCBI Taxonomy" id="29204"/>
    <lineage>
        <taxon>Eukaryota</taxon>
        <taxon>Sar</taxon>
        <taxon>Stramenopiles</taxon>
        <taxon>Ochrophyta</taxon>
        <taxon>Bacillariophyta</taxon>
        <taxon>Coscinodiscophyceae</taxon>
        <taxon>Thalassiosirophycidae</taxon>
        <taxon>Stephanodiscales</taxon>
        <taxon>Stephanodiscaceae</taxon>
        <taxon>Cyclotella</taxon>
    </lineage>
</organism>